<evidence type="ECO:0000313" key="1">
    <source>
        <dbReference type="EMBL" id="AMS36861.1"/>
    </source>
</evidence>
<dbReference type="EMBL" id="KC469893">
    <property type="protein sequence ID" value="AMS36861.1"/>
    <property type="molecule type" value="Genomic_DNA"/>
</dbReference>
<name>A0A142LSY7_HELEA</name>
<dbReference type="AlphaFoldDB" id="A0A142LSY7"/>
<reference evidence="1" key="2">
    <citation type="journal article" date="2013" name="Genome Res.">
        <title>Genomic architecture of adaptive color pattern divergence and convergence in Heliconius butterflies.</title>
        <authorList>
            <person name="Supple M.A."/>
            <person name="Hines H.M."/>
            <person name="Dasmahapatra K.K."/>
            <person name="Lewis J.J."/>
            <person name="Nielsen D.M."/>
            <person name="Lavoie C."/>
            <person name="Ray D.A."/>
            <person name="Salazar C."/>
            <person name="McMillan W.O."/>
            <person name="Counterman B.A."/>
        </authorList>
    </citation>
    <scope>NUCLEOTIDE SEQUENCE</scope>
</reference>
<accession>A0A142LSY7</accession>
<sequence>MKNKTKLNFSLQETDSKMHLESEEEVTIYCDENEDTDTCAYEDYVMELDYHLINIGDSILANVSSSMNSKKVACTIFSLRHYTISFKL</sequence>
<organism evidence="1">
    <name type="scientific">Heliconius erato</name>
    <name type="common">Crimson patched longwing butterfly</name>
    <dbReference type="NCBI Taxonomy" id="33431"/>
    <lineage>
        <taxon>Eukaryota</taxon>
        <taxon>Metazoa</taxon>
        <taxon>Ecdysozoa</taxon>
        <taxon>Arthropoda</taxon>
        <taxon>Hexapoda</taxon>
        <taxon>Insecta</taxon>
        <taxon>Pterygota</taxon>
        <taxon>Neoptera</taxon>
        <taxon>Endopterygota</taxon>
        <taxon>Lepidoptera</taxon>
        <taxon>Glossata</taxon>
        <taxon>Ditrysia</taxon>
        <taxon>Papilionoidea</taxon>
        <taxon>Nymphalidae</taxon>
        <taxon>Heliconiinae</taxon>
        <taxon>Heliconiini</taxon>
        <taxon>Heliconius</taxon>
    </lineage>
</organism>
<proteinExistence type="predicted"/>
<protein>
    <submittedName>
        <fullName evidence="1">Uncharacterized protein</fullName>
    </submittedName>
</protein>
<reference evidence="1" key="3">
    <citation type="submission" date="2016-03" db="EMBL/GenBank/DDBJ databases">
        <authorList>
            <person name="Ploux O."/>
        </authorList>
    </citation>
    <scope>NUCLEOTIDE SEQUENCE</scope>
</reference>
<reference evidence="1" key="1">
    <citation type="submission" date="2010-07" db="EMBL/GenBank/DDBJ databases">
        <authorList>
            <person name="Sid Ahmed O."/>
        </authorList>
    </citation>
    <scope>NUCLEOTIDE SEQUENCE</scope>
</reference>